<dbReference type="Proteomes" id="UP000325577">
    <property type="component" value="Linkage Group LG9"/>
</dbReference>
<dbReference type="EMBL" id="CM018052">
    <property type="protein sequence ID" value="KAA8515584.1"/>
    <property type="molecule type" value="Genomic_DNA"/>
</dbReference>
<reference evidence="2 3" key="1">
    <citation type="submission" date="2019-09" db="EMBL/GenBank/DDBJ databases">
        <title>A chromosome-level genome assembly of the Chinese tupelo Nyssa sinensis.</title>
        <authorList>
            <person name="Yang X."/>
            <person name="Kang M."/>
            <person name="Yang Y."/>
            <person name="Xiong H."/>
            <person name="Wang M."/>
            <person name="Zhang Z."/>
            <person name="Wang Z."/>
            <person name="Wu H."/>
            <person name="Ma T."/>
            <person name="Liu J."/>
            <person name="Xi Z."/>
        </authorList>
    </citation>
    <scope>NUCLEOTIDE SEQUENCE [LARGE SCALE GENOMIC DNA]</scope>
    <source>
        <strain evidence="2">J267</strain>
        <tissue evidence="2">Leaf</tissue>
    </source>
</reference>
<name>A0A5J4ZCT0_9ASTE</name>
<evidence type="ECO:0000256" key="1">
    <source>
        <dbReference type="SAM" id="MobiDB-lite"/>
    </source>
</evidence>
<feature type="compositionally biased region" description="Polar residues" evidence="1">
    <location>
        <begin position="130"/>
        <end position="139"/>
    </location>
</feature>
<sequence>MGATFCCLRQSRSKQQPKRVGSHEDVDQSSSIIDIAKSEILKKEEKRFPSPENRITVVENLTLEQCLTASPGFNPPPCITSGELHVKQLPKRGHVLSSSPRVHSNFCTPRSSFSSDKLWRIDEGDDEDSPFSSRNSTPNGKLKKRV</sequence>
<proteinExistence type="predicted"/>
<accession>A0A5J4ZCT0</accession>
<feature type="region of interest" description="Disordered" evidence="1">
    <location>
        <begin position="123"/>
        <end position="146"/>
    </location>
</feature>
<dbReference type="OrthoDB" id="1671024at2759"/>
<dbReference type="AlphaFoldDB" id="A0A5J4ZCT0"/>
<evidence type="ECO:0000313" key="2">
    <source>
        <dbReference type="EMBL" id="KAA8515584.1"/>
    </source>
</evidence>
<keyword evidence="3" id="KW-1185">Reference proteome</keyword>
<evidence type="ECO:0000313" key="3">
    <source>
        <dbReference type="Proteomes" id="UP000325577"/>
    </source>
</evidence>
<gene>
    <name evidence="2" type="ORF">F0562_018805</name>
</gene>
<organism evidence="2 3">
    <name type="scientific">Nyssa sinensis</name>
    <dbReference type="NCBI Taxonomy" id="561372"/>
    <lineage>
        <taxon>Eukaryota</taxon>
        <taxon>Viridiplantae</taxon>
        <taxon>Streptophyta</taxon>
        <taxon>Embryophyta</taxon>
        <taxon>Tracheophyta</taxon>
        <taxon>Spermatophyta</taxon>
        <taxon>Magnoliopsida</taxon>
        <taxon>eudicotyledons</taxon>
        <taxon>Gunneridae</taxon>
        <taxon>Pentapetalae</taxon>
        <taxon>asterids</taxon>
        <taxon>Cornales</taxon>
        <taxon>Nyssaceae</taxon>
        <taxon>Nyssa</taxon>
    </lineage>
</organism>
<protein>
    <submittedName>
        <fullName evidence="2">Uncharacterized protein</fullName>
    </submittedName>
</protein>